<evidence type="ECO:0000256" key="4">
    <source>
        <dbReference type="ARBA" id="ARBA00022737"/>
    </source>
</evidence>
<sequence>MSLDEGAQIRVKFVTKNAAIRVTETPFAVPIKLARAGLSQVVNHLLNTATPKPFDFLVENTFLRTTLEKYVVTNHLTDEAVLTLEYVEAHLEPEESQSQNHPDWISAVSSYNGVIVTGCYDGILRVFAQSGELLGSVKAHDTVIKSISIYEDVIVTGSKDLTAKVWSWDATTKSLALLGVNGGHGNSVDAVAVHDQQVVTGSWDNTVRVWSVPTAAAVHDNNEDQDRGGASVTKKQKTSANGASKAKVTQQEASTILPGHTAAVLAVAVDAHQAHVLYSGSMDRSIKLWDLTTERCTQTMTGSSTLSDMSVSSTGTILSAHPDNHIRLWDPRAGKAGTTLVQATFTSHKQWVSAVEWSPLNAHQFVSSGYDGAVKLWDSRSSIPLFTLAAHTGKALDVAWLPNTKPAFVSGMCLIVCSVLPEANYSWDVHCRRGGLPAQVLRHRLMQRKKQMNF</sequence>
<reference evidence="10" key="1">
    <citation type="submission" date="2013-12" db="EMBL/GenBank/DDBJ databases">
        <title>The Genome Sequence of Aphanomyces astaci APO3.</title>
        <authorList>
            <consortium name="The Broad Institute Genomics Platform"/>
            <person name="Russ C."/>
            <person name="Tyler B."/>
            <person name="van West P."/>
            <person name="Dieguez-Uribeondo J."/>
            <person name="Young S.K."/>
            <person name="Zeng Q."/>
            <person name="Gargeya S."/>
            <person name="Fitzgerald M."/>
            <person name="Abouelleil A."/>
            <person name="Alvarado L."/>
            <person name="Chapman S.B."/>
            <person name="Gainer-Dewar J."/>
            <person name="Goldberg J."/>
            <person name="Griggs A."/>
            <person name="Gujja S."/>
            <person name="Hansen M."/>
            <person name="Howarth C."/>
            <person name="Imamovic A."/>
            <person name="Ireland A."/>
            <person name="Larimer J."/>
            <person name="McCowan C."/>
            <person name="Murphy C."/>
            <person name="Pearson M."/>
            <person name="Poon T.W."/>
            <person name="Priest M."/>
            <person name="Roberts A."/>
            <person name="Saif S."/>
            <person name="Shea T."/>
            <person name="Sykes S."/>
            <person name="Wortman J."/>
            <person name="Nusbaum C."/>
            <person name="Birren B."/>
        </authorList>
    </citation>
    <scope>NUCLEOTIDE SEQUENCE [LARGE SCALE GENOMIC DNA]</scope>
    <source>
        <strain evidence="10">APO3</strain>
    </source>
</reference>
<evidence type="ECO:0000256" key="6">
    <source>
        <dbReference type="HAMAP-Rule" id="MF_03029"/>
    </source>
</evidence>
<dbReference type="PANTHER" id="PTHR19855:SF11">
    <property type="entry name" value="RIBOSOME BIOGENESIS PROTEIN WDR12"/>
    <property type="match status" value="1"/>
</dbReference>
<dbReference type="GO" id="GO:0000466">
    <property type="term" value="P:maturation of 5.8S rRNA from tricistronic rRNA transcript (SSU-rRNA, 5.8S rRNA, LSU-rRNA)"/>
    <property type="evidence" value="ECO:0007669"/>
    <property type="project" value="UniProtKB-UniRule"/>
</dbReference>
<evidence type="ECO:0000256" key="1">
    <source>
        <dbReference type="ARBA" id="ARBA00022517"/>
    </source>
</evidence>
<evidence type="ECO:0000256" key="2">
    <source>
        <dbReference type="ARBA" id="ARBA00022552"/>
    </source>
</evidence>
<dbReference type="GO" id="GO:0043021">
    <property type="term" value="F:ribonucleoprotein complex binding"/>
    <property type="evidence" value="ECO:0007669"/>
    <property type="project" value="UniProtKB-UniRule"/>
</dbReference>
<dbReference type="InterPro" id="IPR020472">
    <property type="entry name" value="WD40_PAC1"/>
</dbReference>
<feature type="repeat" description="WD" evidence="7">
    <location>
        <begin position="137"/>
        <end position="167"/>
    </location>
</feature>
<feature type="region of interest" description="Disordered" evidence="8">
    <location>
        <begin position="217"/>
        <end position="249"/>
    </location>
</feature>
<evidence type="ECO:0000256" key="5">
    <source>
        <dbReference type="ARBA" id="ARBA00023242"/>
    </source>
</evidence>
<dbReference type="InterPro" id="IPR028599">
    <property type="entry name" value="WDR12/Ytm1"/>
</dbReference>
<dbReference type="STRING" id="112090.W4GRG6"/>
<dbReference type="InterPro" id="IPR012972">
    <property type="entry name" value="NLE"/>
</dbReference>
<dbReference type="InterPro" id="IPR036322">
    <property type="entry name" value="WD40_repeat_dom_sf"/>
</dbReference>
<feature type="repeat" description="WD" evidence="7">
    <location>
        <begin position="257"/>
        <end position="299"/>
    </location>
</feature>
<dbReference type="GeneID" id="20806980"/>
<accession>W4GRG6</accession>
<dbReference type="OrthoDB" id="10251381at2759"/>
<dbReference type="SMART" id="SM00320">
    <property type="entry name" value="WD40"/>
    <property type="match status" value="7"/>
</dbReference>
<feature type="compositionally biased region" description="Polar residues" evidence="8">
    <location>
        <begin position="238"/>
        <end position="249"/>
    </location>
</feature>
<feature type="repeat" description="WD" evidence="7">
    <location>
        <begin position="345"/>
        <end position="387"/>
    </location>
</feature>
<keyword evidence="5 6" id="KW-0539">Nucleus</keyword>
<proteinExistence type="inferred from homology"/>
<evidence type="ECO:0000259" key="9">
    <source>
        <dbReference type="Pfam" id="PF08154"/>
    </source>
</evidence>
<name>W4GRG6_APHAT</name>
<comment type="similarity">
    <text evidence="6">Belongs to the WD repeat WDR12/YTM1 family.</text>
</comment>
<organism evidence="10">
    <name type="scientific">Aphanomyces astaci</name>
    <name type="common">Crayfish plague agent</name>
    <dbReference type="NCBI Taxonomy" id="112090"/>
    <lineage>
        <taxon>Eukaryota</taxon>
        <taxon>Sar</taxon>
        <taxon>Stramenopiles</taxon>
        <taxon>Oomycota</taxon>
        <taxon>Saprolegniomycetes</taxon>
        <taxon>Saprolegniales</taxon>
        <taxon>Verrucalvaceae</taxon>
        <taxon>Aphanomyces</taxon>
    </lineage>
</organism>
<dbReference type="PANTHER" id="PTHR19855">
    <property type="entry name" value="WD40 REPEAT PROTEIN 12, 37"/>
    <property type="match status" value="1"/>
</dbReference>
<feature type="repeat" description="WD" evidence="7">
    <location>
        <begin position="181"/>
        <end position="220"/>
    </location>
</feature>
<dbReference type="InterPro" id="IPR001680">
    <property type="entry name" value="WD40_rpt"/>
</dbReference>
<keyword evidence="2 6" id="KW-0698">rRNA processing</keyword>
<dbReference type="InterPro" id="IPR019775">
    <property type="entry name" value="WD40_repeat_CS"/>
</dbReference>
<dbReference type="InterPro" id="IPR015943">
    <property type="entry name" value="WD40/YVTN_repeat-like_dom_sf"/>
</dbReference>
<dbReference type="PROSITE" id="PS50082">
    <property type="entry name" value="WD_REPEATS_2"/>
    <property type="match status" value="4"/>
</dbReference>
<dbReference type="CDD" id="cd00200">
    <property type="entry name" value="WD40"/>
    <property type="match status" value="1"/>
</dbReference>
<protein>
    <recommendedName>
        <fullName evidence="6">Ribosome biogenesis protein WDR12 homolog</fullName>
    </recommendedName>
</protein>
<dbReference type="Gene3D" id="2.130.10.10">
    <property type="entry name" value="YVTN repeat-like/Quinoprotein amine dehydrogenase"/>
    <property type="match status" value="1"/>
</dbReference>
<evidence type="ECO:0000256" key="3">
    <source>
        <dbReference type="ARBA" id="ARBA00022574"/>
    </source>
</evidence>
<dbReference type="RefSeq" id="XP_009827961.1">
    <property type="nucleotide sequence ID" value="XM_009829659.1"/>
</dbReference>
<dbReference type="GO" id="GO:0030687">
    <property type="term" value="C:preribosome, large subunit precursor"/>
    <property type="evidence" value="ECO:0007669"/>
    <property type="project" value="UniProtKB-UniRule"/>
</dbReference>
<evidence type="ECO:0000256" key="8">
    <source>
        <dbReference type="SAM" id="MobiDB-lite"/>
    </source>
</evidence>
<comment type="function">
    <text evidence="6">Required for maturation of ribosomal RNAs and formation of the large ribosomal subunit.</text>
</comment>
<evidence type="ECO:0000256" key="7">
    <source>
        <dbReference type="PROSITE-ProRule" id="PRU00221"/>
    </source>
</evidence>
<dbReference type="PRINTS" id="PR00320">
    <property type="entry name" value="GPROTEINBRPT"/>
</dbReference>
<keyword evidence="3 7" id="KW-0853">WD repeat</keyword>
<dbReference type="GO" id="GO:0005730">
    <property type="term" value="C:nucleolus"/>
    <property type="evidence" value="ECO:0007669"/>
    <property type="project" value="UniProtKB-SubCell"/>
</dbReference>
<dbReference type="GO" id="GO:0000463">
    <property type="term" value="P:maturation of LSU-rRNA from tricistronic rRNA transcript (SSU-rRNA, 5.8S rRNA, LSU-rRNA)"/>
    <property type="evidence" value="ECO:0007669"/>
    <property type="project" value="UniProtKB-UniRule"/>
</dbReference>
<dbReference type="HAMAP" id="MF_03029">
    <property type="entry name" value="WDR12"/>
    <property type="match status" value="1"/>
</dbReference>
<dbReference type="PROSITE" id="PS00678">
    <property type="entry name" value="WD_REPEATS_1"/>
    <property type="match status" value="1"/>
</dbReference>
<dbReference type="Pfam" id="PF08154">
    <property type="entry name" value="NLE"/>
    <property type="match status" value="1"/>
</dbReference>
<keyword evidence="1 6" id="KW-0690">Ribosome biogenesis</keyword>
<dbReference type="EMBL" id="KI913122">
    <property type="protein sequence ID" value="ETV82292.1"/>
    <property type="molecule type" value="Genomic_DNA"/>
</dbReference>
<dbReference type="GO" id="GO:0005654">
    <property type="term" value="C:nucleoplasm"/>
    <property type="evidence" value="ECO:0007669"/>
    <property type="project" value="UniProtKB-SubCell"/>
</dbReference>
<comment type="subcellular location">
    <subcellularLocation>
        <location evidence="6">Nucleus</location>
        <location evidence="6">Nucleolus</location>
    </subcellularLocation>
    <subcellularLocation>
        <location evidence="6">Nucleus</location>
        <location evidence="6">Nucleoplasm</location>
    </subcellularLocation>
</comment>
<evidence type="ECO:0000313" key="10">
    <source>
        <dbReference type="EMBL" id="ETV82292.1"/>
    </source>
</evidence>
<gene>
    <name evidence="10" type="ORF">H257_04984</name>
</gene>
<dbReference type="Pfam" id="PF00400">
    <property type="entry name" value="WD40"/>
    <property type="match status" value="6"/>
</dbReference>
<dbReference type="AlphaFoldDB" id="W4GRG6"/>
<dbReference type="VEuPathDB" id="FungiDB:H257_04984"/>
<keyword evidence="4" id="KW-0677">Repeat</keyword>
<dbReference type="SUPFAM" id="SSF50978">
    <property type="entry name" value="WD40 repeat-like"/>
    <property type="match status" value="1"/>
</dbReference>
<feature type="domain" description="NLE" evidence="9">
    <location>
        <begin position="9"/>
        <end position="71"/>
    </location>
</feature>
<dbReference type="PROSITE" id="PS50294">
    <property type="entry name" value="WD_REPEATS_REGION"/>
    <property type="match status" value="3"/>
</dbReference>